<protein>
    <submittedName>
        <fullName evidence="3">Short-chain dehydrogenase</fullName>
    </submittedName>
</protein>
<name>A0A2G8TH32_9BURK</name>
<dbReference type="InterPro" id="IPR036291">
    <property type="entry name" value="NAD(P)-bd_dom_sf"/>
</dbReference>
<evidence type="ECO:0000256" key="2">
    <source>
        <dbReference type="ARBA" id="ARBA00023002"/>
    </source>
</evidence>
<dbReference type="SUPFAM" id="SSF51735">
    <property type="entry name" value="NAD(P)-binding Rossmann-fold domains"/>
    <property type="match status" value="1"/>
</dbReference>
<dbReference type="GO" id="GO:0016020">
    <property type="term" value="C:membrane"/>
    <property type="evidence" value="ECO:0007669"/>
    <property type="project" value="TreeGrafter"/>
</dbReference>
<dbReference type="PRINTS" id="PR00081">
    <property type="entry name" value="GDHRDH"/>
</dbReference>
<reference evidence="3 4" key="1">
    <citation type="submission" date="2017-10" db="EMBL/GenBank/DDBJ databases">
        <title>Massilia psychrophilum sp. nov., a novel purple-pigmented bacterium isolated from Tianshan glacier, Xinjiang Municipality, China.</title>
        <authorList>
            <person name="Wang H."/>
        </authorList>
    </citation>
    <scope>NUCLEOTIDE SEQUENCE [LARGE SCALE GENOMIC DNA]</scope>
    <source>
        <strain evidence="3 4">JCM 30074</strain>
    </source>
</reference>
<proteinExistence type="inferred from homology"/>
<dbReference type="GO" id="GO:0016491">
    <property type="term" value="F:oxidoreductase activity"/>
    <property type="evidence" value="ECO:0007669"/>
    <property type="project" value="UniProtKB-KW"/>
</dbReference>
<dbReference type="Pfam" id="PF00106">
    <property type="entry name" value="adh_short"/>
    <property type="match status" value="1"/>
</dbReference>
<dbReference type="AlphaFoldDB" id="A0A2G8TH32"/>
<sequence>MNPRIDSWSGKRVWMIGASTGIGAAAAARLLRQGARVALSARNAARLDAAAAGSQNALALPLDVTDHASVLAARDAIVAAWGGIDLVLVVAGGYNEMRADSFDLAAANAMVDLNLRGAFNCLDAVLPVLLRQGAGGIGIVASVAGFGGLPKALVYGPTKAALINLAESLYLDLRPRGIAVYQINPGFVDTPLTAHNDFPMPAIISADEAAAAMLKGIEHGQFHVHFPRRFTNSMRLARLLPYRAYFWLIHKVTGL</sequence>
<comment type="similarity">
    <text evidence="1">Belongs to the short-chain dehydrogenases/reductases (SDR) family.</text>
</comment>
<dbReference type="Gene3D" id="3.40.50.720">
    <property type="entry name" value="NAD(P)-binding Rossmann-like Domain"/>
    <property type="match status" value="1"/>
</dbReference>
<organism evidence="3 4">
    <name type="scientific">Massilia eurypsychrophila</name>
    <dbReference type="NCBI Taxonomy" id="1485217"/>
    <lineage>
        <taxon>Bacteria</taxon>
        <taxon>Pseudomonadati</taxon>
        <taxon>Pseudomonadota</taxon>
        <taxon>Betaproteobacteria</taxon>
        <taxon>Burkholderiales</taxon>
        <taxon>Oxalobacteraceae</taxon>
        <taxon>Telluria group</taxon>
        <taxon>Massilia</taxon>
    </lineage>
</organism>
<dbReference type="PANTHER" id="PTHR44196:SF1">
    <property type="entry name" value="DEHYDROGENASE_REDUCTASE SDR FAMILY MEMBER 7B"/>
    <property type="match status" value="1"/>
</dbReference>
<accession>A0A2G8TH32</accession>
<dbReference type="RefSeq" id="WP_099788147.1">
    <property type="nucleotide sequence ID" value="NZ_JBHLYV010000031.1"/>
</dbReference>
<evidence type="ECO:0000256" key="1">
    <source>
        <dbReference type="ARBA" id="ARBA00006484"/>
    </source>
</evidence>
<dbReference type="EMBL" id="PDOC01000004">
    <property type="protein sequence ID" value="PIL45352.1"/>
    <property type="molecule type" value="Genomic_DNA"/>
</dbReference>
<comment type="caution">
    <text evidence="3">The sequence shown here is derived from an EMBL/GenBank/DDBJ whole genome shotgun (WGS) entry which is preliminary data.</text>
</comment>
<dbReference type="PANTHER" id="PTHR44196">
    <property type="entry name" value="DEHYDROGENASE/REDUCTASE SDR FAMILY MEMBER 7B"/>
    <property type="match status" value="1"/>
</dbReference>
<evidence type="ECO:0000313" key="4">
    <source>
        <dbReference type="Proteomes" id="UP000230390"/>
    </source>
</evidence>
<dbReference type="Proteomes" id="UP000230390">
    <property type="component" value="Unassembled WGS sequence"/>
</dbReference>
<dbReference type="InterPro" id="IPR002347">
    <property type="entry name" value="SDR_fam"/>
</dbReference>
<keyword evidence="4" id="KW-1185">Reference proteome</keyword>
<dbReference type="OrthoDB" id="9797538at2"/>
<evidence type="ECO:0000313" key="3">
    <source>
        <dbReference type="EMBL" id="PIL45352.1"/>
    </source>
</evidence>
<keyword evidence="2" id="KW-0560">Oxidoreductase</keyword>
<gene>
    <name evidence="3" type="ORF">CR105_09275</name>
</gene>